<dbReference type="RefSeq" id="WP_105040940.1">
    <property type="nucleotide sequence ID" value="NZ_PPSL01000006.1"/>
</dbReference>
<dbReference type="EMBL" id="PPSL01000006">
    <property type="protein sequence ID" value="PQJ09490.1"/>
    <property type="molecule type" value="Genomic_DNA"/>
</dbReference>
<accession>A0A2S7SRF2</accession>
<evidence type="ECO:0008006" key="3">
    <source>
        <dbReference type="Google" id="ProtNLM"/>
    </source>
</evidence>
<keyword evidence="2" id="KW-1185">Reference proteome</keyword>
<protein>
    <recommendedName>
        <fullName evidence="3">LysM domain-containing protein</fullName>
    </recommendedName>
</protein>
<dbReference type="AlphaFoldDB" id="A0A2S7SRF2"/>
<proteinExistence type="predicted"/>
<sequence>MPRTYIVQPRQTLSDAVINATGTQEALVHVAFANGISPSAYVPSGRVLVIPDDAPTNTAITSYLNANGYVLGTMGLPAGTAMESEDGDGIVNEDGEVIISED</sequence>
<organism evidence="1 2">
    <name type="scientific">Flavipsychrobacter stenotrophus</name>
    <dbReference type="NCBI Taxonomy" id="2077091"/>
    <lineage>
        <taxon>Bacteria</taxon>
        <taxon>Pseudomonadati</taxon>
        <taxon>Bacteroidota</taxon>
        <taxon>Chitinophagia</taxon>
        <taxon>Chitinophagales</taxon>
        <taxon>Chitinophagaceae</taxon>
        <taxon>Flavipsychrobacter</taxon>
    </lineage>
</organism>
<evidence type="ECO:0000313" key="1">
    <source>
        <dbReference type="EMBL" id="PQJ09490.1"/>
    </source>
</evidence>
<dbReference type="Proteomes" id="UP000239872">
    <property type="component" value="Unassembled WGS sequence"/>
</dbReference>
<gene>
    <name evidence="1" type="ORF">CJD36_019820</name>
</gene>
<reference evidence="1 2" key="1">
    <citation type="submission" date="2018-01" db="EMBL/GenBank/DDBJ databases">
        <title>A novel member of the phylum Bacteroidetes isolated from glacier ice.</title>
        <authorList>
            <person name="Liu Q."/>
            <person name="Xin Y.-H."/>
        </authorList>
    </citation>
    <scope>NUCLEOTIDE SEQUENCE [LARGE SCALE GENOMIC DNA]</scope>
    <source>
        <strain evidence="1 2">RB1R16</strain>
    </source>
</reference>
<evidence type="ECO:0000313" key="2">
    <source>
        <dbReference type="Proteomes" id="UP000239872"/>
    </source>
</evidence>
<name>A0A2S7SRF2_9BACT</name>
<comment type="caution">
    <text evidence="1">The sequence shown here is derived from an EMBL/GenBank/DDBJ whole genome shotgun (WGS) entry which is preliminary data.</text>
</comment>